<reference evidence="3" key="1">
    <citation type="journal article" date="2013" name="Proc. Natl. Acad. Sci. U.S.A.">
        <title>Genome structure and metabolic features in the red seaweed Chondrus crispus shed light on evolution of the Archaeplastida.</title>
        <authorList>
            <person name="Collen J."/>
            <person name="Porcel B."/>
            <person name="Carre W."/>
            <person name="Ball S.G."/>
            <person name="Chaparro C."/>
            <person name="Tonon T."/>
            <person name="Barbeyron T."/>
            <person name="Michel G."/>
            <person name="Noel B."/>
            <person name="Valentin K."/>
            <person name="Elias M."/>
            <person name="Artiguenave F."/>
            <person name="Arun A."/>
            <person name="Aury J.M."/>
            <person name="Barbosa-Neto J.F."/>
            <person name="Bothwell J.H."/>
            <person name="Bouget F.Y."/>
            <person name="Brillet L."/>
            <person name="Cabello-Hurtado F."/>
            <person name="Capella-Gutierrez S."/>
            <person name="Charrier B."/>
            <person name="Cladiere L."/>
            <person name="Cock J.M."/>
            <person name="Coelho S.M."/>
            <person name="Colleoni C."/>
            <person name="Czjzek M."/>
            <person name="Da Silva C."/>
            <person name="Delage L."/>
            <person name="Denoeud F."/>
            <person name="Deschamps P."/>
            <person name="Dittami S.M."/>
            <person name="Gabaldon T."/>
            <person name="Gachon C.M."/>
            <person name="Groisillier A."/>
            <person name="Herve C."/>
            <person name="Jabbari K."/>
            <person name="Katinka M."/>
            <person name="Kloareg B."/>
            <person name="Kowalczyk N."/>
            <person name="Labadie K."/>
            <person name="Leblanc C."/>
            <person name="Lopez P.J."/>
            <person name="McLachlan D.H."/>
            <person name="Meslet-Cladiere L."/>
            <person name="Moustafa A."/>
            <person name="Nehr Z."/>
            <person name="Nyvall Collen P."/>
            <person name="Panaud O."/>
            <person name="Partensky F."/>
            <person name="Poulain J."/>
            <person name="Rensing S.A."/>
            <person name="Rousvoal S."/>
            <person name="Samson G."/>
            <person name="Symeonidi A."/>
            <person name="Weissenbach J."/>
            <person name="Zambounis A."/>
            <person name="Wincker P."/>
            <person name="Boyen C."/>
        </authorList>
    </citation>
    <scope>NUCLEOTIDE SEQUENCE [LARGE SCALE GENOMIC DNA]</scope>
    <source>
        <strain evidence="3">cv. Stackhouse</strain>
    </source>
</reference>
<gene>
    <name evidence="2" type="ORF">CHC_T00003901001</name>
</gene>
<dbReference type="RefSeq" id="XP_005715154.1">
    <property type="nucleotide sequence ID" value="XM_005715097.1"/>
</dbReference>
<dbReference type="KEGG" id="ccp:CHC_T00003901001"/>
<keyword evidence="3" id="KW-1185">Reference proteome</keyword>
<accession>R7QD06</accession>
<dbReference type="Proteomes" id="UP000012073">
    <property type="component" value="Unassembled WGS sequence"/>
</dbReference>
<evidence type="ECO:0000313" key="3">
    <source>
        <dbReference type="Proteomes" id="UP000012073"/>
    </source>
</evidence>
<dbReference type="AlphaFoldDB" id="R7QD06"/>
<dbReference type="EMBL" id="HG001728">
    <property type="protein sequence ID" value="CDF35335.1"/>
    <property type="molecule type" value="Genomic_DNA"/>
</dbReference>
<name>R7QD06_CHOCR</name>
<dbReference type="Gramene" id="CDF35335">
    <property type="protein sequence ID" value="CDF35335"/>
    <property type="gene ID" value="CHC_T00003901001"/>
</dbReference>
<feature type="compositionally biased region" description="Basic and acidic residues" evidence="1">
    <location>
        <begin position="201"/>
        <end position="210"/>
    </location>
</feature>
<protein>
    <submittedName>
        <fullName evidence="2">Uncharacterized protein</fullName>
    </submittedName>
</protein>
<organism evidence="2 3">
    <name type="scientific">Chondrus crispus</name>
    <name type="common">Carrageen Irish moss</name>
    <name type="synonym">Polymorpha crispa</name>
    <dbReference type="NCBI Taxonomy" id="2769"/>
    <lineage>
        <taxon>Eukaryota</taxon>
        <taxon>Rhodophyta</taxon>
        <taxon>Florideophyceae</taxon>
        <taxon>Rhodymeniophycidae</taxon>
        <taxon>Gigartinales</taxon>
        <taxon>Gigartinaceae</taxon>
        <taxon>Chondrus</taxon>
    </lineage>
</organism>
<evidence type="ECO:0000256" key="1">
    <source>
        <dbReference type="SAM" id="MobiDB-lite"/>
    </source>
</evidence>
<feature type="compositionally biased region" description="Gly residues" evidence="1">
    <location>
        <begin position="213"/>
        <end position="231"/>
    </location>
</feature>
<sequence length="231" mass="22147">MEGAGRDCVRVAAGDADDQLCSVAVDFVVLILIEAASARVVLAAASGLEPAVARVVFAALGNALAGVAVGGVAGEVGFAAEGALAGPSEEIVDALGLLGLGEGGVLLDGAHGLVHGGGAGGGVRFLGAGGGAVVTRGDGGLRGGGLGVIVVVVVRVRGRVHGEMEFVGVPTGELRVICKLCAKSLGGESGQARGRVDGQGDKWVCGHDTPRAGGKGRGGRNMGGGRGGGGG</sequence>
<dbReference type="GeneID" id="17322873"/>
<proteinExistence type="predicted"/>
<evidence type="ECO:0000313" key="2">
    <source>
        <dbReference type="EMBL" id="CDF35335.1"/>
    </source>
</evidence>
<feature type="region of interest" description="Disordered" evidence="1">
    <location>
        <begin position="201"/>
        <end position="231"/>
    </location>
</feature>